<keyword evidence="3" id="KW-0560">Oxidoreductase</keyword>
<dbReference type="Proteomes" id="UP001056201">
    <property type="component" value="Chromosome 1"/>
</dbReference>
<evidence type="ECO:0000259" key="2">
    <source>
        <dbReference type="Pfam" id="PF00487"/>
    </source>
</evidence>
<keyword evidence="1" id="KW-0472">Membrane</keyword>
<keyword evidence="4" id="KW-1185">Reference proteome</keyword>
<dbReference type="EC" id="1.14.19.-" evidence="3"/>
<dbReference type="RefSeq" id="WP_250194416.1">
    <property type="nucleotide sequence ID" value="NZ_CP097635.1"/>
</dbReference>
<gene>
    <name evidence="3" type="ORF">MW290_09450</name>
</gene>
<evidence type="ECO:0000313" key="3">
    <source>
        <dbReference type="EMBL" id="URI06152.1"/>
    </source>
</evidence>
<dbReference type="Pfam" id="PF00487">
    <property type="entry name" value="FA_desaturase"/>
    <property type="match status" value="1"/>
</dbReference>
<dbReference type="EMBL" id="CP097635">
    <property type="protein sequence ID" value="URI06152.1"/>
    <property type="molecule type" value="Genomic_DNA"/>
</dbReference>
<proteinExistence type="predicted"/>
<name>A0ABY4S2F9_AQUTE</name>
<keyword evidence="1" id="KW-1133">Transmembrane helix</keyword>
<keyword evidence="1" id="KW-0812">Transmembrane</keyword>
<dbReference type="InterPro" id="IPR005804">
    <property type="entry name" value="FA_desaturase_dom"/>
</dbReference>
<protein>
    <submittedName>
        <fullName evidence="3">Fatty acid desaturase</fullName>
        <ecNumber evidence="3">1.14.19.-</ecNumber>
    </submittedName>
</protein>
<dbReference type="GO" id="GO:0016491">
    <property type="term" value="F:oxidoreductase activity"/>
    <property type="evidence" value="ECO:0007669"/>
    <property type="project" value="UniProtKB-KW"/>
</dbReference>
<evidence type="ECO:0000313" key="4">
    <source>
        <dbReference type="Proteomes" id="UP001056201"/>
    </source>
</evidence>
<reference evidence="3" key="1">
    <citation type="submission" date="2022-05" db="EMBL/GenBank/DDBJ databases">
        <title>An RpoN-dependent PEP-CTERM gene is involved in floc formation of an Aquincola tertiaricarbonis strain.</title>
        <authorList>
            <person name="Qiu D."/>
            <person name="Xia M."/>
        </authorList>
    </citation>
    <scope>NUCLEOTIDE SEQUENCE</scope>
    <source>
        <strain evidence="3">RN12</strain>
    </source>
</reference>
<feature type="domain" description="Fatty acid desaturase" evidence="2">
    <location>
        <begin position="36"/>
        <end position="261"/>
    </location>
</feature>
<sequence length="300" mass="34100">MKAAAFEEWPTWALVIAVYGAWLGALLALPVLGPLAGTALLALACCWFMSLQHELLHGHPTRSARINRLLGLLPLAAWYPYDLYRSTHLAHHRDELLTQPGIDPESNYLSARDYARLGPTGRWLRHAQRTVLGRMLLGPALVIVPTWADLLRRPLRGDTSQLGAWGPHLLLLAALLWALQRWAGISPLHYLLGVCYPALGLAMLRSFYEHRPAANAAHRVVVNEAGWFWRWLFLNNNYHAVHHAQPGLPWWRIRRVYLAQRAEVLARNGGFLVPGYGSLWRRHAWRPIDSPIHPIRPTHR</sequence>
<accession>A0ABY4S2F9</accession>
<organism evidence="3 4">
    <name type="scientific">Aquincola tertiaricarbonis</name>
    <dbReference type="NCBI Taxonomy" id="391953"/>
    <lineage>
        <taxon>Bacteria</taxon>
        <taxon>Pseudomonadati</taxon>
        <taxon>Pseudomonadota</taxon>
        <taxon>Betaproteobacteria</taxon>
        <taxon>Burkholderiales</taxon>
        <taxon>Sphaerotilaceae</taxon>
        <taxon>Aquincola</taxon>
    </lineage>
</organism>
<feature type="transmembrane region" description="Helical" evidence="1">
    <location>
        <begin position="12"/>
        <end position="29"/>
    </location>
</feature>
<evidence type="ECO:0000256" key="1">
    <source>
        <dbReference type="SAM" id="Phobius"/>
    </source>
</evidence>